<dbReference type="SFLD" id="SFLDG00358">
    <property type="entry name" value="Main_(cytGST)"/>
    <property type="match status" value="1"/>
</dbReference>
<dbReference type="Gene3D" id="3.40.30.10">
    <property type="entry name" value="Glutaredoxin"/>
    <property type="match status" value="1"/>
</dbReference>
<evidence type="ECO:0000313" key="6">
    <source>
        <dbReference type="EMBL" id="ADI44318.1"/>
    </source>
</evidence>
<dbReference type="InterPro" id="IPR036282">
    <property type="entry name" value="Glutathione-S-Trfase_C_sf"/>
</dbReference>
<dbReference type="PROSITE" id="PS50405">
    <property type="entry name" value="GST_CTER"/>
    <property type="match status" value="1"/>
</dbReference>
<dbReference type="FunFam" id="3.40.30.10:FF:000123">
    <property type="entry name" value="Glutathione transferase o1"/>
    <property type="match status" value="1"/>
</dbReference>
<dbReference type="InterPro" id="IPR005442">
    <property type="entry name" value="GST_omega"/>
</dbReference>
<comment type="function">
    <text evidence="3">Exhibits glutathione-dependent thiol transferase activity. Has high dehydroascorbate reductase activity and may contribute to the recycling of ascorbic acid. Participates in the biotransformation of inorganic arsenic and reduces monomethylarsonic acid (MMA).</text>
</comment>
<dbReference type="EC" id="1.20.4.2" evidence="3"/>
<comment type="similarity">
    <text evidence="1 3">Belongs to the GST superfamily. Omega family.</text>
</comment>
<comment type="catalytic activity">
    <reaction evidence="3">
        <text>methylarsonate + 2 glutathione + H(+) = methylarsonous acid + glutathione disulfide + H2O</text>
        <dbReference type="Rhea" id="RHEA:15969"/>
        <dbReference type="ChEBI" id="CHEBI:15377"/>
        <dbReference type="ChEBI" id="CHEBI:15378"/>
        <dbReference type="ChEBI" id="CHEBI:17826"/>
        <dbReference type="ChEBI" id="CHEBI:33409"/>
        <dbReference type="ChEBI" id="CHEBI:57925"/>
        <dbReference type="ChEBI" id="CHEBI:58297"/>
        <dbReference type="EC" id="1.20.4.2"/>
    </reaction>
</comment>
<dbReference type="PANTHER" id="PTHR43968">
    <property type="match status" value="1"/>
</dbReference>
<dbReference type="SFLD" id="SFLDS00019">
    <property type="entry name" value="Glutathione_Transferase_(cytos"/>
    <property type="match status" value="1"/>
</dbReference>
<dbReference type="Gene3D" id="1.20.1050.10">
    <property type="match status" value="1"/>
</dbReference>
<dbReference type="EC" id="1.8.5.1" evidence="3"/>
<dbReference type="SUPFAM" id="SSF52833">
    <property type="entry name" value="Thioredoxin-like"/>
    <property type="match status" value="1"/>
</dbReference>
<dbReference type="InterPro" id="IPR036249">
    <property type="entry name" value="Thioredoxin-like_sf"/>
</dbReference>
<comment type="catalytic activity">
    <reaction evidence="3">
        <text>L-dehydroascorbate + 2 glutathione = glutathione disulfide + L-ascorbate</text>
        <dbReference type="Rhea" id="RHEA:24424"/>
        <dbReference type="ChEBI" id="CHEBI:38290"/>
        <dbReference type="ChEBI" id="CHEBI:57925"/>
        <dbReference type="ChEBI" id="CHEBI:58297"/>
        <dbReference type="ChEBI" id="CHEBI:58539"/>
        <dbReference type="EC" id="1.8.5.1"/>
    </reaction>
</comment>
<organism evidence="6">
    <name type="scientific">Ruditapes philippinarum</name>
    <name type="common">Japanese carpet shell</name>
    <name type="synonym">Venerupis philippinarum</name>
    <dbReference type="NCBI Taxonomy" id="129788"/>
    <lineage>
        <taxon>Eukaryota</taxon>
        <taxon>Metazoa</taxon>
        <taxon>Spiralia</taxon>
        <taxon>Lophotrochozoa</taxon>
        <taxon>Mollusca</taxon>
        <taxon>Bivalvia</taxon>
        <taxon>Autobranchia</taxon>
        <taxon>Heteroconchia</taxon>
        <taxon>Euheterodonta</taxon>
        <taxon>Imparidentia</taxon>
        <taxon>Neoheterodontei</taxon>
        <taxon>Venerida</taxon>
        <taxon>Veneroidea</taxon>
        <taxon>Veneridae</taxon>
        <taxon>Ruditapes</taxon>
    </lineage>
</organism>
<dbReference type="InterPro" id="IPR010987">
    <property type="entry name" value="Glutathione-S-Trfase_C-like"/>
</dbReference>
<dbReference type="InterPro" id="IPR050983">
    <property type="entry name" value="GST_Omega/HSP26"/>
</dbReference>
<dbReference type="GO" id="GO:0006749">
    <property type="term" value="P:glutathione metabolic process"/>
    <property type="evidence" value="ECO:0007669"/>
    <property type="project" value="UniProtKB-UniRule"/>
</dbReference>
<comment type="catalytic activity">
    <reaction evidence="3">
        <text>RX + glutathione = an S-substituted glutathione + a halide anion + H(+)</text>
        <dbReference type="Rhea" id="RHEA:16437"/>
        <dbReference type="ChEBI" id="CHEBI:15378"/>
        <dbReference type="ChEBI" id="CHEBI:16042"/>
        <dbReference type="ChEBI" id="CHEBI:17792"/>
        <dbReference type="ChEBI" id="CHEBI:57925"/>
        <dbReference type="ChEBI" id="CHEBI:90779"/>
        <dbReference type="EC" id="2.5.1.18"/>
    </reaction>
</comment>
<dbReference type="PROSITE" id="PS50404">
    <property type="entry name" value="GST_NTER"/>
    <property type="match status" value="1"/>
</dbReference>
<dbReference type="EMBL" id="HM061130">
    <property type="protein sequence ID" value="ADI44318.1"/>
    <property type="molecule type" value="mRNA"/>
</dbReference>
<keyword evidence="2 3" id="KW-0560">Oxidoreductase</keyword>
<name>D7RH34_RUDPH</name>
<proteinExistence type="evidence at transcript level"/>
<dbReference type="GO" id="GO:0050610">
    <property type="term" value="F:methylarsonate reductase activity"/>
    <property type="evidence" value="ECO:0007669"/>
    <property type="project" value="UniProtKB-UniRule"/>
</dbReference>
<dbReference type="PANTHER" id="PTHR43968:SF6">
    <property type="entry name" value="GLUTATHIONE S-TRANSFERASE OMEGA"/>
    <property type="match status" value="1"/>
</dbReference>
<evidence type="ECO:0000256" key="1">
    <source>
        <dbReference type="ARBA" id="ARBA00011067"/>
    </source>
</evidence>
<dbReference type="InterPro" id="IPR040079">
    <property type="entry name" value="Glutathione_S-Trfase"/>
</dbReference>
<dbReference type="SUPFAM" id="SSF47616">
    <property type="entry name" value="GST C-terminal domain-like"/>
    <property type="match status" value="1"/>
</dbReference>
<dbReference type="AlphaFoldDB" id="D7RH34"/>
<dbReference type="GO" id="GO:0004364">
    <property type="term" value="F:glutathione transferase activity"/>
    <property type="evidence" value="ECO:0007669"/>
    <property type="project" value="UniProtKB-UniRule"/>
</dbReference>
<dbReference type="EC" id="2.5.1.18" evidence="3"/>
<dbReference type="Pfam" id="PF13417">
    <property type="entry name" value="GST_N_3"/>
    <property type="match status" value="1"/>
</dbReference>
<protein>
    <recommendedName>
        <fullName evidence="3">Glutathione S-transferase omega</fullName>
        <shortName evidence="3">GSTO</shortName>
        <ecNumber evidence="3">1.20.4.2</ecNumber>
        <ecNumber evidence="3">1.8.5.1</ecNumber>
        <ecNumber evidence="3">2.5.1.18</ecNumber>
    </recommendedName>
    <alternativeName>
        <fullName evidence="3">Glutathione-dependent dehydroascorbate reductase</fullName>
    </alternativeName>
    <alternativeName>
        <fullName evidence="3">Monomethylarsonic acid reductase</fullName>
    </alternativeName>
</protein>
<accession>D7RH34</accession>
<dbReference type="FunFam" id="1.20.1050.10:FF:000009">
    <property type="entry name" value="Glutathione S-transferase omega-1"/>
    <property type="match status" value="1"/>
</dbReference>
<evidence type="ECO:0000259" key="5">
    <source>
        <dbReference type="PROSITE" id="PS50405"/>
    </source>
</evidence>
<evidence type="ECO:0000259" key="4">
    <source>
        <dbReference type="PROSITE" id="PS50404"/>
    </source>
</evidence>
<dbReference type="GO" id="GO:0005737">
    <property type="term" value="C:cytoplasm"/>
    <property type="evidence" value="ECO:0007669"/>
    <property type="project" value="InterPro"/>
</dbReference>
<dbReference type="GO" id="GO:0045174">
    <property type="term" value="F:glutathione dehydrogenase (ascorbate) activity"/>
    <property type="evidence" value="ECO:0007669"/>
    <property type="project" value="UniProtKB-UniRule"/>
</dbReference>
<feature type="domain" description="GST C-terminal" evidence="5">
    <location>
        <begin position="103"/>
        <end position="230"/>
    </location>
</feature>
<dbReference type="InterPro" id="IPR004045">
    <property type="entry name" value="Glutathione_S-Trfase_N"/>
</dbReference>
<dbReference type="PRINTS" id="PR01625">
    <property type="entry name" value="GSTRNSFRASEO"/>
</dbReference>
<reference evidence="6" key="1">
    <citation type="submission" date="2010-04" db="EMBL/GenBank/DDBJ databases">
        <title>Gene cloning of sigma and omega glutathione S-transferases from Ruditapes philippinarum and its expression profiles after exposure to heavy metals and benzo[a]pyrene.</title>
        <authorList>
            <person name="Zhao J."/>
            <person name="Zhang L."/>
            <person name="Wu H."/>
        </authorList>
    </citation>
    <scope>NUCLEOTIDE SEQUENCE</scope>
</reference>
<evidence type="ECO:0000256" key="2">
    <source>
        <dbReference type="ARBA" id="ARBA00023002"/>
    </source>
</evidence>
<dbReference type="Pfam" id="PF13410">
    <property type="entry name" value="GST_C_2"/>
    <property type="match status" value="1"/>
</dbReference>
<feature type="domain" description="GST N-terminal" evidence="4">
    <location>
        <begin position="19"/>
        <end position="98"/>
    </location>
</feature>
<keyword evidence="3 6" id="KW-0808">Transferase</keyword>
<evidence type="ECO:0000256" key="3">
    <source>
        <dbReference type="RuleBase" id="RU368071"/>
    </source>
</evidence>
<sequence length="242" mass="27939">MSSERALGSGSKYPPKEPGVLRLYGMRFCPYVKRTRLVLEHKNIPYETVNINLIDKPDWYLQKINCLGLVPSIETDNDVIFDSVIVNEYIDSVYPGEKLIPNDGRRAAKDKMLLEIWSKVVTQYYKLFYPSGETNEVVPNMLSALDRVENELARRDTTFFGGDKPMMIDFNIWPHMERIVHFDVLVPGFTLDASRFKRLTSWIDEMNKVPAVKKTKLQLDSFKLFMITVKNGKMDCDAGLEE</sequence>